<dbReference type="EMBL" id="JANPWB010000012">
    <property type="protein sequence ID" value="KAJ1113586.1"/>
    <property type="molecule type" value="Genomic_DNA"/>
</dbReference>
<evidence type="ECO:0000313" key="2">
    <source>
        <dbReference type="EMBL" id="KAJ1113586.1"/>
    </source>
</evidence>
<evidence type="ECO:0000313" key="3">
    <source>
        <dbReference type="Proteomes" id="UP001066276"/>
    </source>
</evidence>
<keyword evidence="3" id="KW-1185">Reference proteome</keyword>
<feature type="region of interest" description="Disordered" evidence="1">
    <location>
        <begin position="1"/>
        <end position="82"/>
    </location>
</feature>
<name>A0AAV7NBY6_PLEWA</name>
<gene>
    <name evidence="2" type="ORF">NDU88_001828</name>
</gene>
<organism evidence="2 3">
    <name type="scientific">Pleurodeles waltl</name>
    <name type="common">Iberian ribbed newt</name>
    <dbReference type="NCBI Taxonomy" id="8319"/>
    <lineage>
        <taxon>Eukaryota</taxon>
        <taxon>Metazoa</taxon>
        <taxon>Chordata</taxon>
        <taxon>Craniata</taxon>
        <taxon>Vertebrata</taxon>
        <taxon>Euteleostomi</taxon>
        <taxon>Amphibia</taxon>
        <taxon>Batrachia</taxon>
        <taxon>Caudata</taxon>
        <taxon>Salamandroidea</taxon>
        <taxon>Salamandridae</taxon>
        <taxon>Pleurodelinae</taxon>
        <taxon>Pleurodeles</taxon>
    </lineage>
</organism>
<dbReference type="Proteomes" id="UP001066276">
    <property type="component" value="Chromosome 8"/>
</dbReference>
<accession>A0AAV7NBY6</accession>
<sequence>MHTIPRFDDEDVGPKQSVLRGEKEDAGPKQIVPQGKEEDSGSKQSMPGGEEDEEMERNRSKSRVGDEMHMPGKAEESRKGREQWKILTPAMSQEVHSLLMKVHLFLN</sequence>
<protein>
    <submittedName>
        <fullName evidence="2">Uncharacterized protein</fullName>
    </submittedName>
</protein>
<dbReference type="AlphaFoldDB" id="A0AAV7NBY6"/>
<reference evidence="2" key="1">
    <citation type="journal article" date="2022" name="bioRxiv">
        <title>Sequencing and chromosome-scale assembly of the giantPleurodeles waltlgenome.</title>
        <authorList>
            <person name="Brown T."/>
            <person name="Elewa A."/>
            <person name="Iarovenko S."/>
            <person name="Subramanian E."/>
            <person name="Araus A.J."/>
            <person name="Petzold A."/>
            <person name="Susuki M."/>
            <person name="Suzuki K.-i.T."/>
            <person name="Hayashi T."/>
            <person name="Toyoda A."/>
            <person name="Oliveira C."/>
            <person name="Osipova E."/>
            <person name="Leigh N.D."/>
            <person name="Simon A."/>
            <person name="Yun M.H."/>
        </authorList>
    </citation>
    <scope>NUCLEOTIDE SEQUENCE</scope>
    <source>
        <strain evidence="2">20211129_DDA</strain>
        <tissue evidence="2">Liver</tissue>
    </source>
</reference>
<feature type="compositionally biased region" description="Basic and acidic residues" evidence="1">
    <location>
        <begin position="56"/>
        <end position="82"/>
    </location>
</feature>
<comment type="caution">
    <text evidence="2">The sequence shown here is derived from an EMBL/GenBank/DDBJ whole genome shotgun (WGS) entry which is preliminary data.</text>
</comment>
<evidence type="ECO:0000256" key="1">
    <source>
        <dbReference type="SAM" id="MobiDB-lite"/>
    </source>
</evidence>
<proteinExistence type="predicted"/>